<dbReference type="PANTHER" id="PTHR48153:SF2">
    <property type="entry name" value="UFM1-SPECIFIC PROTEASE 2"/>
    <property type="match status" value="1"/>
</dbReference>
<evidence type="ECO:0000256" key="7">
    <source>
        <dbReference type="ARBA" id="ARBA00022801"/>
    </source>
</evidence>
<keyword evidence="11" id="KW-0175">Coiled coil</keyword>
<dbReference type="Gene3D" id="3.90.70.130">
    <property type="match status" value="1"/>
</dbReference>
<dbReference type="GO" id="GO:0006260">
    <property type="term" value="P:DNA replication"/>
    <property type="evidence" value="ECO:0007669"/>
    <property type="project" value="InterPro"/>
</dbReference>
<evidence type="ECO:0000259" key="13">
    <source>
        <dbReference type="SMART" id="SM00382"/>
    </source>
</evidence>
<keyword evidence="5" id="KW-0547">Nucleotide-binding</keyword>
<comment type="caution">
    <text evidence="14">The sequence shown here is derived from an EMBL/GenBank/DDBJ whole genome shotgun (WGS) entry which is preliminary data.</text>
</comment>
<feature type="domain" description="AAA+ ATPase" evidence="13">
    <location>
        <begin position="327"/>
        <end position="469"/>
    </location>
</feature>
<dbReference type="Pfam" id="PF07910">
    <property type="entry name" value="Peptidase_C78"/>
    <property type="match status" value="1"/>
</dbReference>
<dbReference type="GO" id="GO:0003677">
    <property type="term" value="F:DNA binding"/>
    <property type="evidence" value="ECO:0007669"/>
    <property type="project" value="InterPro"/>
</dbReference>
<dbReference type="SUPFAM" id="SSF48019">
    <property type="entry name" value="post-AAA+ oligomerization domain-like"/>
    <property type="match status" value="1"/>
</dbReference>
<protein>
    <submittedName>
        <fullName evidence="14">Protein STICHEL-like 2</fullName>
    </submittedName>
</protein>
<dbReference type="Gene3D" id="3.40.50.300">
    <property type="entry name" value="P-loop containing nucleotide triphosphate hydrolases"/>
    <property type="match status" value="1"/>
</dbReference>
<gene>
    <name evidence="14" type="ORF">D8674_029494</name>
</gene>
<dbReference type="Gene3D" id="1.10.8.60">
    <property type="match status" value="1"/>
</dbReference>
<evidence type="ECO:0000313" key="15">
    <source>
        <dbReference type="Proteomes" id="UP000327157"/>
    </source>
</evidence>
<keyword evidence="7" id="KW-0378">Hydrolase</keyword>
<evidence type="ECO:0000256" key="6">
    <source>
        <dbReference type="ARBA" id="ARBA00022786"/>
    </source>
</evidence>
<keyword evidence="3" id="KW-0645">Protease</keyword>
<keyword evidence="9" id="KW-0862">Zinc</keyword>
<reference evidence="15" key="2">
    <citation type="submission" date="2019-10" db="EMBL/GenBank/DDBJ databases">
        <title>A de novo genome assembly of a pear dwarfing rootstock.</title>
        <authorList>
            <person name="Wang F."/>
            <person name="Wang J."/>
            <person name="Li S."/>
            <person name="Zhang Y."/>
            <person name="Fang M."/>
            <person name="Ma L."/>
            <person name="Zhao Y."/>
            <person name="Jiang S."/>
        </authorList>
    </citation>
    <scope>NUCLEOTIDE SEQUENCE [LARGE SCALE GENOMIC DNA]</scope>
</reference>
<dbReference type="GO" id="GO:0046872">
    <property type="term" value="F:metal ion binding"/>
    <property type="evidence" value="ECO:0007669"/>
    <property type="project" value="UniProtKB-KW"/>
</dbReference>
<dbReference type="FunFam" id="1.10.8.60:FF:000013">
    <property type="entry name" value="DNA polymerase III subunit gamma/tau"/>
    <property type="match status" value="1"/>
</dbReference>
<reference evidence="14 15" key="3">
    <citation type="submission" date="2019-11" db="EMBL/GenBank/DDBJ databases">
        <title>A de novo genome assembly of a pear dwarfing rootstock.</title>
        <authorList>
            <person name="Wang F."/>
            <person name="Wang J."/>
            <person name="Li S."/>
            <person name="Zhang Y."/>
            <person name="Fang M."/>
            <person name="Ma L."/>
            <person name="Zhao Y."/>
            <person name="Jiang S."/>
        </authorList>
    </citation>
    <scope>NUCLEOTIDE SEQUENCE [LARGE SCALE GENOMIC DNA]</scope>
    <source>
        <strain evidence="14">S2</strain>
        <tissue evidence="14">Leaf</tissue>
    </source>
</reference>
<dbReference type="SMART" id="SM00382">
    <property type="entry name" value="AAA"/>
    <property type="match status" value="1"/>
</dbReference>
<comment type="similarity">
    <text evidence="1">Belongs to the DnaX/STICHEL family.</text>
</comment>
<dbReference type="Pfam" id="PF13177">
    <property type="entry name" value="DNA_pol3_delta2"/>
    <property type="match status" value="1"/>
</dbReference>
<dbReference type="InterPro" id="IPR038765">
    <property type="entry name" value="Papain-like_cys_pep_sf"/>
</dbReference>
<dbReference type="InterPro" id="IPR045085">
    <property type="entry name" value="HLD_clamp_pol_III_gamma_tau"/>
</dbReference>
<keyword evidence="6" id="KW-0833">Ubl conjugation pathway</keyword>
<keyword evidence="15" id="KW-1185">Reference proteome</keyword>
<sequence>MDGRRHSVDIPISKTLGQLRRVRSLRDPDTNSMCKYSALVENVNWETNSNNDISVRFMNSFQGGSDKHRSFRSKNPGLYGQGGDCIDDFELDCALGKSRLILHENSEWIGSTGSRLVRSKQAEEFDFSGSDKEDVYGNKSLSDRHCGSQMDKGLALTRVNPLEDGDYEAAGRSLHLERTDQIASKRQSQRKNNVNSSREVGNFRKVCSPCRSASDALSSHSASLFVNEEADAIDHNRPSCEVNCCWSRTPRFRGANLPFNVDEFPLLYKNADESALYEQKSLKHIGNERSPYPRSLSQKFRPKSFNELVGQNVVARSLLGAISRGRIASFYLFHGPRGTGKTSAARIFAAALNCLSHEEHRPCGLCCECVLYFSGRSGDIKEVDSVRINRRDRVRSLIKNAALPPLSSRFKVLIIDECHLMHGETWATVLNSIDNLSQHVVFVMITPDVNELPRSAVSRSQRFHFPKVKDADIASRLGRICVEEGLEFDQGAVDFVAAKSNGSLRDAEMVLDQLSLLGKKVTMGLAYELIGAISDDELLGLLDMALSSDTSNTVIKARELMRSRVDPMQLISQMATLVMDILAGKCQDNASEVRKKFCSRHTSEADLQKLTFALRVFSETEKQLRVSKNQTTWLTAALLQLSSVESSSSDGNADSFKNLATCSCKLNTPDKLRLQKGSDGKLEAVWKRATDLCLSNSLKNFLKKQGKLSSLLLGQGLAIAELEFCHPDYVSKAEKSWKIIANSLQSICGCNVEIRINLVPCASDSKYAKVKKSSFRLFSCSRRMQQKSQSSTERGTESDYSEYTSEKPMLSDRPILPCSSECSHQMPNNCSDRMVVVSTLRNSEGNILSTRTASSHRSFEDDMSKIPGLVVDSSKEEGSNHECHVLSFEEPEHQPNCFPRTLRLQKKFRSSNASQTTCCTKQHNKTASSSPSKTSFGTCLVGNDSYVFCSGACNNTDSCIDENALKENSGLLCWRTPTLHLGKNEVGLQWLIGSPFFPPLTVVSTVRCIHTDSSSPDYRRESEELRTLLLKGFEVIGALIVANSGDGKSAAGEAIAAARRLRKLLSGEGGKLDSQQVIGAVADFSGGDIQFFVSKSASLTSFEAVNVLYEDHPEKYVWERGCLLRCELPFKLPIYYPVNMPNDSEKMFRRATEAVIAKFKDPKAAYMVEALSKTSAEVPQPVILRGVDLDFDTDLSNVKIFGESAQESDADLLSCSHFCLDSKKGAPVYSAEHADRIQVSVLLNSSDKSEKSTAPVAQYFPALEEARILVVDFKLEVLCYAVKGLPLRHAVSKLMIPGLIDQFNLVKNTVLPNLLAQHPQLHPYHFSPPGVLHPITVIYELNYGETEMKQVEVRKSLHLRLGLPFDRPLLRIANALDFSTLRDGVRSDATRKGSTLLKDVHIGIPSSGVSGGSVSLLQGSYEYHHYLQDAFNDSGWGCAYRSLQTIISWFRLQHYTSVEVPSHREIQQSLVEIGDKDPSFIGSREWIGAIELSFVLDKLLGVSCKVMNVRSGAELPEKCRELALHFETQGTPIMIGGGVLAYTLLGVDYNEASGDCAFLILDPHYTGSDEHKKIVSGGWCGWKKAVDSKGKSFFLHDKFYNLLLPQRPNMV</sequence>
<keyword evidence="4" id="KW-0479">Metal-binding</keyword>
<evidence type="ECO:0000256" key="3">
    <source>
        <dbReference type="ARBA" id="ARBA00022670"/>
    </source>
</evidence>
<evidence type="ECO:0000256" key="9">
    <source>
        <dbReference type="ARBA" id="ARBA00022833"/>
    </source>
</evidence>
<dbReference type="SUPFAM" id="SSF54001">
    <property type="entry name" value="Cysteine proteinases"/>
    <property type="match status" value="1"/>
</dbReference>
<evidence type="ECO:0000256" key="11">
    <source>
        <dbReference type="ARBA" id="ARBA00023054"/>
    </source>
</evidence>
<dbReference type="Proteomes" id="UP000327157">
    <property type="component" value="Chromosome 6"/>
</dbReference>
<dbReference type="EMBL" id="SMOL01000120">
    <property type="protein sequence ID" value="KAB2633247.1"/>
    <property type="molecule type" value="Genomic_DNA"/>
</dbReference>
<dbReference type="CDD" id="cd00009">
    <property type="entry name" value="AAA"/>
    <property type="match status" value="1"/>
</dbReference>
<keyword evidence="8" id="KW-0788">Thiol protease</keyword>
<dbReference type="GO" id="GO:0071567">
    <property type="term" value="F:deUFMylase activity"/>
    <property type="evidence" value="ECO:0007669"/>
    <property type="project" value="TreeGrafter"/>
</dbReference>
<organism evidence="14 15">
    <name type="scientific">Pyrus ussuriensis x Pyrus communis</name>
    <dbReference type="NCBI Taxonomy" id="2448454"/>
    <lineage>
        <taxon>Eukaryota</taxon>
        <taxon>Viridiplantae</taxon>
        <taxon>Streptophyta</taxon>
        <taxon>Embryophyta</taxon>
        <taxon>Tracheophyta</taxon>
        <taxon>Spermatophyta</taxon>
        <taxon>Magnoliopsida</taxon>
        <taxon>eudicotyledons</taxon>
        <taxon>Gunneridae</taxon>
        <taxon>Pentapetalae</taxon>
        <taxon>rosids</taxon>
        <taxon>fabids</taxon>
        <taxon>Rosales</taxon>
        <taxon>Rosaceae</taxon>
        <taxon>Amygdaloideae</taxon>
        <taxon>Maleae</taxon>
        <taxon>Pyrus</taxon>
    </lineage>
</organism>
<evidence type="ECO:0000256" key="1">
    <source>
        <dbReference type="ARBA" id="ARBA00006360"/>
    </source>
</evidence>
<dbReference type="InterPro" id="IPR008921">
    <property type="entry name" value="DNA_pol3_clamp-load_cplx_C"/>
</dbReference>
<evidence type="ECO:0000256" key="2">
    <source>
        <dbReference type="ARBA" id="ARBA00008552"/>
    </source>
</evidence>
<reference evidence="14 15" key="1">
    <citation type="submission" date="2019-09" db="EMBL/GenBank/DDBJ databases">
        <authorList>
            <person name="Ou C."/>
        </authorList>
    </citation>
    <scope>NUCLEOTIDE SEQUENCE [LARGE SCALE GENOMIC DNA]</scope>
    <source>
        <strain evidence="14">S2</strain>
        <tissue evidence="14">Leaf</tissue>
    </source>
</reference>
<dbReference type="InterPro" id="IPR003593">
    <property type="entry name" value="AAA+_ATPase"/>
</dbReference>
<dbReference type="InterPro" id="IPR027417">
    <property type="entry name" value="P-loop_NTPase"/>
</dbReference>
<dbReference type="GO" id="GO:0005524">
    <property type="term" value="F:ATP binding"/>
    <property type="evidence" value="ECO:0007669"/>
    <property type="project" value="UniProtKB-KW"/>
</dbReference>
<dbReference type="GO" id="GO:0006508">
    <property type="term" value="P:proteolysis"/>
    <property type="evidence" value="ECO:0007669"/>
    <property type="project" value="UniProtKB-KW"/>
</dbReference>
<dbReference type="InterPro" id="IPR049387">
    <property type="entry name" value="UFSP2-like_2nd"/>
</dbReference>
<feature type="region of interest" description="Disordered" evidence="12">
    <location>
        <begin position="786"/>
        <end position="806"/>
    </location>
</feature>
<dbReference type="NCBIfam" id="TIGR02397">
    <property type="entry name" value="dnaX_nterm"/>
    <property type="match status" value="1"/>
</dbReference>
<accession>A0A5N5I269</accession>
<keyword evidence="10" id="KW-0067">ATP-binding</keyword>
<dbReference type="InterPro" id="IPR054506">
    <property type="entry name" value="DnaA_N-like_STI"/>
</dbReference>
<dbReference type="CDD" id="cd18137">
    <property type="entry name" value="HLD_clamp_pol_III_gamma_tau"/>
    <property type="match status" value="1"/>
</dbReference>
<dbReference type="InterPro" id="IPR012462">
    <property type="entry name" value="UFSP1/2_DUB_cat"/>
</dbReference>
<evidence type="ECO:0000256" key="4">
    <source>
        <dbReference type="ARBA" id="ARBA00022723"/>
    </source>
</evidence>
<evidence type="ECO:0000256" key="10">
    <source>
        <dbReference type="ARBA" id="ARBA00022840"/>
    </source>
</evidence>
<name>A0A5N5I269_9ROSA</name>
<dbReference type="PANTHER" id="PTHR48153">
    <property type="entry name" value="UFM1-SPECIFIC PROTEASE 2"/>
    <property type="match status" value="1"/>
</dbReference>
<dbReference type="SUPFAM" id="SSF52540">
    <property type="entry name" value="P-loop containing nucleoside triphosphate hydrolases"/>
    <property type="match status" value="1"/>
</dbReference>
<dbReference type="GO" id="GO:0009360">
    <property type="term" value="C:DNA polymerase III complex"/>
    <property type="evidence" value="ECO:0007669"/>
    <property type="project" value="InterPro"/>
</dbReference>
<evidence type="ECO:0000313" key="14">
    <source>
        <dbReference type="EMBL" id="KAB2633247.1"/>
    </source>
</evidence>
<proteinExistence type="inferred from homology"/>
<dbReference type="OrthoDB" id="1899087at2759"/>
<evidence type="ECO:0000256" key="12">
    <source>
        <dbReference type="SAM" id="MobiDB-lite"/>
    </source>
</evidence>
<dbReference type="Pfam" id="PF23007">
    <property type="entry name" value="DnaA_N-like_STI"/>
    <property type="match status" value="1"/>
</dbReference>
<evidence type="ECO:0000256" key="5">
    <source>
        <dbReference type="ARBA" id="ARBA00022741"/>
    </source>
</evidence>
<dbReference type="GO" id="GO:0003887">
    <property type="term" value="F:DNA-directed DNA polymerase activity"/>
    <property type="evidence" value="ECO:0007669"/>
    <property type="project" value="InterPro"/>
</dbReference>
<evidence type="ECO:0000256" key="8">
    <source>
        <dbReference type="ARBA" id="ARBA00022807"/>
    </source>
</evidence>
<comment type="similarity">
    <text evidence="2">Belongs to the peptidase C78 family.</text>
</comment>
<dbReference type="InterPro" id="IPR012763">
    <property type="entry name" value="DNA_pol_III_sug/sutau_N"/>
</dbReference>
<dbReference type="Pfam" id="PF20908">
    <property type="entry name" value="UfSP2_N"/>
    <property type="match status" value="1"/>
</dbReference>